<dbReference type="GO" id="GO:0009982">
    <property type="term" value="F:pseudouridine synthase activity"/>
    <property type="evidence" value="ECO:0007669"/>
    <property type="project" value="InterPro"/>
</dbReference>
<dbReference type="InterPro" id="IPR050188">
    <property type="entry name" value="RluA_PseudoU_synthase"/>
</dbReference>
<dbReference type="Pfam" id="PF00849">
    <property type="entry name" value="PseudoU_synth_2"/>
    <property type="match status" value="1"/>
</dbReference>
<dbReference type="AlphaFoldDB" id="A0A1I0QEL8"/>
<dbReference type="GO" id="GO:0140098">
    <property type="term" value="F:catalytic activity, acting on RNA"/>
    <property type="evidence" value="ECO:0007669"/>
    <property type="project" value="UniProtKB-ARBA"/>
</dbReference>
<keyword evidence="1" id="KW-0175">Coiled coil</keyword>
<dbReference type="PANTHER" id="PTHR21600">
    <property type="entry name" value="MITOCHONDRIAL RNA PSEUDOURIDINE SYNTHASE"/>
    <property type="match status" value="1"/>
</dbReference>
<evidence type="ECO:0000256" key="1">
    <source>
        <dbReference type="SAM" id="Coils"/>
    </source>
</evidence>
<feature type="domain" description="Pseudouridine synthase RsuA/RluA-like" evidence="2">
    <location>
        <begin position="290"/>
        <end position="441"/>
    </location>
</feature>
<reference evidence="3 4" key="1">
    <citation type="submission" date="2016-10" db="EMBL/GenBank/DDBJ databases">
        <authorList>
            <person name="de Groot N.N."/>
        </authorList>
    </citation>
    <scope>NUCLEOTIDE SEQUENCE [LARGE SCALE GENOMIC DNA]</scope>
    <source>
        <strain evidence="3 4">TC2-24</strain>
    </source>
</reference>
<dbReference type="EMBL" id="FOIQ01000006">
    <property type="protein sequence ID" value="SEW25534.1"/>
    <property type="molecule type" value="Genomic_DNA"/>
</dbReference>
<dbReference type="PANTHER" id="PTHR21600:SF89">
    <property type="entry name" value="RIBOSOMAL LARGE SUBUNIT PSEUDOURIDINE SYNTHASE A"/>
    <property type="match status" value="1"/>
</dbReference>
<dbReference type="InterPro" id="IPR006145">
    <property type="entry name" value="PsdUridine_synth_RsuA/RluA"/>
</dbReference>
<dbReference type="SUPFAM" id="SSF55120">
    <property type="entry name" value="Pseudouridine synthase"/>
    <property type="match status" value="1"/>
</dbReference>
<evidence type="ECO:0000259" key="2">
    <source>
        <dbReference type="Pfam" id="PF00849"/>
    </source>
</evidence>
<dbReference type="Proteomes" id="UP000199373">
    <property type="component" value="Unassembled WGS sequence"/>
</dbReference>
<dbReference type="InterPro" id="IPR020103">
    <property type="entry name" value="PsdUridine_synth_cat_dom_sf"/>
</dbReference>
<dbReference type="PROSITE" id="PS01129">
    <property type="entry name" value="PSI_RLU"/>
    <property type="match status" value="1"/>
</dbReference>
<dbReference type="CDD" id="cd02869">
    <property type="entry name" value="PseudoU_synth_RluA_like"/>
    <property type="match status" value="1"/>
</dbReference>
<evidence type="ECO:0000313" key="4">
    <source>
        <dbReference type="Proteomes" id="UP000199373"/>
    </source>
</evidence>
<name>A0A1I0QEL8_9BACT</name>
<keyword evidence="4" id="KW-1185">Reference proteome</keyword>
<accession>A0A1I0QEL8</accession>
<feature type="coiled-coil region" evidence="1">
    <location>
        <begin position="126"/>
        <end position="163"/>
    </location>
</feature>
<gene>
    <name evidence="3" type="ORF">SAMN04487850_2407</name>
</gene>
<evidence type="ECO:0000313" key="3">
    <source>
        <dbReference type="EMBL" id="SEW25534.1"/>
    </source>
</evidence>
<dbReference type="GO" id="GO:0000455">
    <property type="term" value="P:enzyme-directed rRNA pseudouridine synthesis"/>
    <property type="evidence" value="ECO:0007669"/>
    <property type="project" value="TreeGrafter"/>
</dbReference>
<organism evidence="3 4">
    <name type="scientific">Prevotella aff. ruminicola Tc2-24</name>
    <dbReference type="NCBI Taxonomy" id="81582"/>
    <lineage>
        <taxon>Bacteria</taxon>
        <taxon>Pseudomonadati</taxon>
        <taxon>Bacteroidota</taxon>
        <taxon>Bacteroidia</taxon>
        <taxon>Bacteroidales</taxon>
        <taxon>Prevotellaceae</taxon>
        <taxon>Prevotella</taxon>
    </lineage>
</organism>
<dbReference type="Gene3D" id="3.30.2350.10">
    <property type="entry name" value="Pseudouridine synthase"/>
    <property type="match status" value="1"/>
</dbReference>
<sequence>MWSHGIFSLISQTFLILAIEIAKIFVSLQPMLTKYHPLHTDIKKPERFTYPFCYEPHPLCLLAVEEVRQEILRINPIEGKMFGVLVVESAEGLGFLAAYSGLLEGRNDWSYFVPPVFDAQQPDGYFKTKEREISAVNRDIETAENEQSQLKEKRRQLSEELQQWLFHQYRFLNAKGETRDLIDVWQDYHCSPRIRKRFPLPPGGTGDCCAPKLLQYAYLHHLKPICMAEFWWGESPQGIIRHHGQFYPACRGKCKPVLTWMLQGLSVDPSPEEMKTPHQEVDIVYEDEVLAVLNKPSGMLSMPGRTENYSVASWAQQHWPGSVVAHRLDMCTSGLILVAKTQEAYHHLQEQFSNHTIRKKYLAVVEGSPREEHGIIDLPLLSDPMNRPRQLVDHEHGKRAITEFRVLPPSFHPKKNQKRYTLLALWPHTGRTHQLRMHCAHPEGLGCPILGDELYGKKATDGNQADRLYLQAQAITFIHPTTNKRMHFELPYPFEHIIPYI</sequence>
<proteinExistence type="predicted"/>
<dbReference type="GO" id="GO:0003723">
    <property type="term" value="F:RNA binding"/>
    <property type="evidence" value="ECO:0007669"/>
    <property type="project" value="InterPro"/>
</dbReference>
<dbReference type="InterPro" id="IPR006224">
    <property type="entry name" value="PsdUridine_synth_RluA-like_CS"/>
</dbReference>
<protein>
    <submittedName>
        <fullName evidence="3">tRNA pseudouridine32 synthase / 23S rRNA pseudouridine746 synthase</fullName>
    </submittedName>
</protein>